<dbReference type="EMBL" id="HQ011265">
    <property type="protein sequence ID" value="ADR31792.1"/>
    <property type="molecule type" value="Viral_cRNA"/>
</dbReference>
<organism evidence="1">
    <name type="scientific">Isavirus salaris</name>
    <dbReference type="NCBI Taxonomy" id="55987"/>
    <lineage>
        <taxon>Viruses</taxon>
        <taxon>Riboviria</taxon>
        <taxon>Orthornavirae</taxon>
        <taxon>Negarnaviricota</taxon>
        <taxon>Polyploviricotina</taxon>
        <taxon>Insthoviricetes</taxon>
        <taxon>Articulavirales</taxon>
        <taxon>Orthomyxoviridae</taxon>
        <taxon>Isavirus</taxon>
    </lineage>
</organism>
<accession>E5KC98</accession>
<feature type="non-terminal residue" evidence="1">
    <location>
        <position position="1"/>
    </location>
</feature>
<proteinExistence type="predicted"/>
<evidence type="ECO:0000313" key="1">
    <source>
        <dbReference type="EMBL" id="ADR31792.1"/>
    </source>
</evidence>
<gene>
    <name evidence="1" type="primary">PA</name>
</gene>
<sequence>WQHDPELVTEGVTVLMTPFSRKIAAISRWRAMWLDGMFHVSSAWHHSPACGAASAMLRRFVEIVHAMDRRRDWGVVGGMEDMVKEVEEMGEHLQTACDFGVHNMCGALIQKIAVSTQ</sequence>
<protein>
    <submittedName>
        <fullName evidence="1">RNA polymerase</fullName>
    </submittedName>
</protein>
<reference evidence="1" key="1">
    <citation type="journal article" date="2010" name="Virol. J.">
        <title>Identification of the 3' and 5' terminal sequences of the 8 rna genome segments of European and North American genotypes of infectious salmon anemia virus (an orthomyxovirus) and evidence for quasispecies based on the non-coding sequences of transcripts.</title>
        <authorList>
            <person name="Kulshreshtha V."/>
            <person name="Kibenge M."/>
            <person name="Salonius K."/>
            <person name="Simard N."/>
            <person name="Riveroll A."/>
            <person name="Kibenge F."/>
        </authorList>
    </citation>
    <scope>NUCLEOTIDE SEQUENCE</scope>
    <source>
        <strain evidence="1">ADL-PM 3205 ISAV-07</strain>
    </source>
</reference>
<name>E5KC98_9ORTO</name>